<organism evidence="1 2">
    <name type="scientific">Ferranicluibacter rubi</name>
    <dbReference type="NCBI Taxonomy" id="2715133"/>
    <lineage>
        <taxon>Bacteria</taxon>
        <taxon>Pseudomonadati</taxon>
        <taxon>Pseudomonadota</taxon>
        <taxon>Alphaproteobacteria</taxon>
        <taxon>Hyphomicrobiales</taxon>
        <taxon>Rhizobiaceae</taxon>
        <taxon>Ferranicluibacter</taxon>
    </lineage>
</organism>
<accession>A0AA43ZIK0</accession>
<evidence type="ECO:0000313" key="2">
    <source>
        <dbReference type="Proteomes" id="UP001155840"/>
    </source>
</evidence>
<evidence type="ECO:0000313" key="1">
    <source>
        <dbReference type="EMBL" id="NHT77542.1"/>
    </source>
</evidence>
<reference evidence="1" key="1">
    <citation type="submission" date="2020-03" db="EMBL/GenBank/DDBJ databases">
        <title>Ferranicluibacter endophyticum gen. nov., sp. nov., a new genus isolated from Rubus ulmifolius Schott. stem.</title>
        <authorList>
            <person name="Roca-Couso R."/>
            <person name="Flores-Felix J.D."/>
            <person name="Igual J.M."/>
            <person name="Rivas R."/>
        </authorList>
    </citation>
    <scope>NUCLEOTIDE SEQUENCE</scope>
    <source>
        <strain evidence="1">CRRU44</strain>
    </source>
</reference>
<dbReference type="Proteomes" id="UP001155840">
    <property type="component" value="Unassembled WGS sequence"/>
</dbReference>
<gene>
    <name evidence="1" type="ORF">G8E10_17650</name>
</gene>
<proteinExistence type="predicted"/>
<dbReference type="AlphaFoldDB" id="A0AA43ZIK0"/>
<sequence length="78" mass="8740">MAKPSPDTTPLVFRQRQDGSMRAYFNGVPIPGVTDLTINQRSEDRYARATIEVIGLGFRVELEPDDAPHRVIEEVVAE</sequence>
<dbReference type="EMBL" id="JAANCM010000009">
    <property type="protein sequence ID" value="NHT77542.1"/>
    <property type="molecule type" value="Genomic_DNA"/>
</dbReference>
<comment type="caution">
    <text evidence="1">The sequence shown here is derived from an EMBL/GenBank/DDBJ whole genome shotgun (WGS) entry which is preliminary data.</text>
</comment>
<name>A0AA43ZIK0_9HYPH</name>
<keyword evidence="2" id="KW-1185">Reference proteome</keyword>
<protein>
    <submittedName>
        <fullName evidence="1">Uncharacterized protein</fullName>
    </submittedName>
</protein>
<dbReference type="RefSeq" id="WP_167130107.1">
    <property type="nucleotide sequence ID" value="NZ_JAANCM010000009.1"/>
</dbReference>